<gene>
    <name evidence="5" type="ORF">P9850_06845</name>
    <name evidence="4" type="ORF">PNH38_09020</name>
</gene>
<dbReference type="AlphaFoldDB" id="A0ABD5IUU6"/>
<reference evidence="5 7" key="2">
    <citation type="submission" date="2023-03" db="EMBL/GenBank/DDBJ databases">
        <title>Bacillus Genome Sequencing.</title>
        <authorList>
            <person name="Dunlap C."/>
        </authorList>
    </citation>
    <scope>NUCLEOTIDE SEQUENCE [LARGE SCALE GENOMIC DNA]</scope>
    <source>
        <strain evidence="5 7">NRS-38</strain>
    </source>
</reference>
<dbReference type="Pfam" id="PF21537">
    <property type="entry name" value="DUF1980_C"/>
    <property type="match status" value="1"/>
</dbReference>
<feature type="transmembrane region" description="Helical" evidence="1">
    <location>
        <begin position="31"/>
        <end position="52"/>
    </location>
</feature>
<dbReference type="EMBL" id="JARTLI010000008">
    <property type="protein sequence ID" value="MED5051579.1"/>
    <property type="molecule type" value="Genomic_DNA"/>
</dbReference>
<evidence type="ECO:0000313" key="4">
    <source>
        <dbReference type="EMBL" id="MDE8564028.1"/>
    </source>
</evidence>
<evidence type="ECO:0000313" key="5">
    <source>
        <dbReference type="EMBL" id="MED5051579.1"/>
    </source>
</evidence>
<dbReference type="NCBIfam" id="TIGR03943">
    <property type="entry name" value="TIGR03943 family putative permease subunit"/>
    <property type="match status" value="1"/>
</dbReference>
<dbReference type="Pfam" id="PF09323">
    <property type="entry name" value="DUF1980"/>
    <property type="match status" value="1"/>
</dbReference>
<protein>
    <submittedName>
        <fullName evidence="5">TIGR03943 family protein</fullName>
    </submittedName>
</protein>
<keyword evidence="1" id="KW-0812">Transmembrane</keyword>
<feature type="transmembrane region" description="Helical" evidence="1">
    <location>
        <begin position="83"/>
        <end position="102"/>
    </location>
</feature>
<evidence type="ECO:0000313" key="6">
    <source>
        <dbReference type="Proteomes" id="UP001213979"/>
    </source>
</evidence>
<accession>A0ABD5IUU6</accession>
<organism evidence="5 7">
    <name type="scientific">Anoxybacteroides rupiense</name>
    <dbReference type="NCBI Taxonomy" id="311460"/>
    <lineage>
        <taxon>Bacteria</taxon>
        <taxon>Bacillati</taxon>
        <taxon>Bacillota</taxon>
        <taxon>Bacilli</taxon>
        <taxon>Bacillales</taxon>
        <taxon>Anoxybacillaceae</taxon>
        <taxon>Anoxybacteroides</taxon>
    </lineage>
</organism>
<evidence type="ECO:0000313" key="7">
    <source>
        <dbReference type="Proteomes" id="UP001339962"/>
    </source>
</evidence>
<dbReference type="RefSeq" id="WP_044743426.1">
    <property type="nucleotide sequence ID" value="NZ_JACIDF010000001.1"/>
</dbReference>
<dbReference type="InterPro" id="IPR048447">
    <property type="entry name" value="DUF1980_C"/>
</dbReference>
<dbReference type="Proteomes" id="UP001339962">
    <property type="component" value="Unassembled WGS sequence"/>
</dbReference>
<feature type="domain" description="DUF1980" evidence="2">
    <location>
        <begin position="2"/>
        <end position="115"/>
    </location>
</feature>
<name>A0ABD5IUU6_9BACL</name>
<keyword evidence="1" id="KW-0472">Membrane</keyword>
<reference evidence="4 6" key="1">
    <citation type="submission" date="2023-01" db="EMBL/GenBank/DDBJ databases">
        <title>Genome-based reclassification of Anoxybacillus geothermalis as a later heterotypic synonym of Anoxybacillus rupiensis.</title>
        <authorList>
            <person name="Inan Bektas K."/>
            <person name="Canakci S."/>
            <person name="Belduz A.A."/>
            <person name="Guler H.H."/>
        </authorList>
    </citation>
    <scope>NUCLEOTIDE SEQUENCE [LARGE SCALE GENOMIC DNA]</scope>
    <source>
        <strain evidence="4 6">DSM 17127</strain>
    </source>
</reference>
<keyword evidence="6" id="KW-1185">Reference proteome</keyword>
<proteinExistence type="predicted"/>
<comment type="caution">
    <text evidence="5">The sequence shown here is derived from an EMBL/GenBank/DDBJ whole genome shotgun (WGS) entry which is preliminary data.</text>
</comment>
<dbReference type="EMBL" id="JAQOTG010000007">
    <property type="protein sequence ID" value="MDE8564028.1"/>
    <property type="molecule type" value="Genomic_DNA"/>
</dbReference>
<dbReference type="InterPro" id="IPR015402">
    <property type="entry name" value="DUF1980"/>
</dbReference>
<keyword evidence="1" id="KW-1133">Transmembrane helix</keyword>
<evidence type="ECO:0000256" key="1">
    <source>
        <dbReference type="SAM" id="Phobius"/>
    </source>
</evidence>
<sequence>MLRTYILLGFAFVFFHLHATGDISKYINMRYSYLSFSAIFLFVFLTVIQFIIANRKEKHTHHHHCHDDCCHHHEEGQPKWKKALNYAIFIFPIVSALAFPIATLDSDIVKAKGFHIPGFDTQSEDPTVQRQFLRPDTSIYYDRSGYEDLMRKDLAQFSKKSSLILNDQNYLKAIETIYQFPGEFSDKEIELDGFVYHDETTNKDQVFILRFGIIHCVADSGVYGLLAEFAKPPALKNDEWIHIKGELSTMYYQPYNAVIPYVKVASWHTMKQPEEPYVFRGYDR</sequence>
<evidence type="ECO:0000259" key="2">
    <source>
        <dbReference type="Pfam" id="PF09323"/>
    </source>
</evidence>
<dbReference type="PANTHER" id="PTHR40047:SF1">
    <property type="entry name" value="UPF0703 PROTEIN YCGQ"/>
    <property type="match status" value="1"/>
</dbReference>
<dbReference type="PANTHER" id="PTHR40047">
    <property type="entry name" value="UPF0703 PROTEIN YCGQ"/>
    <property type="match status" value="1"/>
</dbReference>
<dbReference type="Proteomes" id="UP001213979">
    <property type="component" value="Unassembled WGS sequence"/>
</dbReference>
<dbReference type="InterPro" id="IPR048493">
    <property type="entry name" value="DUF1980_N"/>
</dbReference>
<evidence type="ECO:0000259" key="3">
    <source>
        <dbReference type="Pfam" id="PF21537"/>
    </source>
</evidence>
<feature type="domain" description="DUF1980" evidence="3">
    <location>
        <begin position="140"/>
        <end position="280"/>
    </location>
</feature>
<dbReference type="InterPro" id="IPR052955">
    <property type="entry name" value="UPF0703_membrane_permease"/>
</dbReference>